<protein>
    <recommendedName>
        <fullName evidence="5">Sporulation protein</fullName>
    </recommendedName>
</protein>
<evidence type="ECO:0000313" key="4">
    <source>
        <dbReference type="Proteomes" id="UP000315215"/>
    </source>
</evidence>
<evidence type="ECO:0000313" key="3">
    <source>
        <dbReference type="EMBL" id="QDP40730.1"/>
    </source>
</evidence>
<dbReference type="AlphaFoldDB" id="A0A516KH51"/>
<accession>A0A516KH51</accession>
<proteinExistence type="predicted"/>
<dbReference type="InterPro" id="IPR019076">
    <property type="entry name" value="Spore_lipoprot_YhcN/YlaJ-like"/>
</dbReference>
<sequence>MKKIFYISFLAFLFSVTGCAANDQPSADKELDLGEQPISYEPEPTENKPESNQYYLQGDQSMKDYVNRLPSGQENTDYEQQAYNETAEQINKKVSGLQEVNVTQSYVRKDRVIVAVMLNLYYDNDPLEVTKKVYRIVKEMVPNKKVEVYTDDIYWNEARDYNSQIQGDIQGNDR</sequence>
<keyword evidence="2" id="KW-0732">Signal</keyword>
<dbReference type="RefSeq" id="WP_143894563.1">
    <property type="nucleotide sequence ID" value="NZ_CP041666.1"/>
</dbReference>
<dbReference type="KEGG" id="aqt:FN924_11355"/>
<organism evidence="3 4">
    <name type="scientific">Radiobacillus deserti</name>
    <dbReference type="NCBI Taxonomy" id="2594883"/>
    <lineage>
        <taxon>Bacteria</taxon>
        <taxon>Bacillati</taxon>
        <taxon>Bacillota</taxon>
        <taxon>Bacilli</taxon>
        <taxon>Bacillales</taxon>
        <taxon>Bacillaceae</taxon>
        <taxon>Radiobacillus</taxon>
    </lineage>
</organism>
<name>A0A516KH51_9BACI</name>
<dbReference type="Proteomes" id="UP000315215">
    <property type="component" value="Chromosome"/>
</dbReference>
<feature type="signal peptide" evidence="2">
    <location>
        <begin position="1"/>
        <end position="20"/>
    </location>
</feature>
<evidence type="ECO:0008006" key="5">
    <source>
        <dbReference type="Google" id="ProtNLM"/>
    </source>
</evidence>
<gene>
    <name evidence="3" type="ORF">FN924_11355</name>
</gene>
<evidence type="ECO:0000256" key="2">
    <source>
        <dbReference type="SAM" id="SignalP"/>
    </source>
</evidence>
<feature type="region of interest" description="Disordered" evidence="1">
    <location>
        <begin position="27"/>
        <end position="51"/>
    </location>
</feature>
<dbReference type="OrthoDB" id="2969417at2"/>
<dbReference type="Pfam" id="PF09580">
    <property type="entry name" value="Spore_YhcN_YlaJ"/>
    <property type="match status" value="1"/>
</dbReference>
<dbReference type="PROSITE" id="PS51257">
    <property type="entry name" value="PROKAR_LIPOPROTEIN"/>
    <property type="match status" value="1"/>
</dbReference>
<dbReference type="EMBL" id="CP041666">
    <property type="protein sequence ID" value="QDP40730.1"/>
    <property type="molecule type" value="Genomic_DNA"/>
</dbReference>
<evidence type="ECO:0000256" key="1">
    <source>
        <dbReference type="SAM" id="MobiDB-lite"/>
    </source>
</evidence>
<reference evidence="3 4" key="1">
    <citation type="submission" date="2019-07" db="EMBL/GenBank/DDBJ databases">
        <authorList>
            <person name="Li J."/>
        </authorList>
    </citation>
    <scope>NUCLEOTIDE SEQUENCE [LARGE SCALE GENOMIC DNA]</scope>
    <source>
        <strain evidence="3 4">TKL69</strain>
    </source>
</reference>
<feature type="chain" id="PRO_5022243126" description="Sporulation protein" evidence="2">
    <location>
        <begin position="21"/>
        <end position="174"/>
    </location>
</feature>
<keyword evidence="4" id="KW-1185">Reference proteome</keyword>